<feature type="region of interest" description="Disordered" evidence="2">
    <location>
        <begin position="248"/>
        <end position="279"/>
    </location>
</feature>
<dbReference type="EMBL" id="VFOS01000001">
    <property type="protein sequence ID" value="TQL64457.1"/>
    <property type="molecule type" value="Genomic_DNA"/>
</dbReference>
<proteinExistence type="predicted"/>
<keyword evidence="1" id="KW-0175">Coiled coil</keyword>
<dbReference type="Proteomes" id="UP000315389">
    <property type="component" value="Unassembled WGS sequence"/>
</dbReference>
<comment type="caution">
    <text evidence="4">The sequence shown here is derived from an EMBL/GenBank/DDBJ whole genome shotgun (WGS) entry which is preliminary data.</text>
</comment>
<keyword evidence="3" id="KW-0812">Transmembrane</keyword>
<dbReference type="AlphaFoldDB" id="A0A542ZVR1"/>
<evidence type="ECO:0008006" key="6">
    <source>
        <dbReference type="Google" id="ProtNLM"/>
    </source>
</evidence>
<evidence type="ECO:0000256" key="2">
    <source>
        <dbReference type="SAM" id="MobiDB-lite"/>
    </source>
</evidence>
<reference evidence="4 5" key="1">
    <citation type="submission" date="2019-06" db="EMBL/GenBank/DDBJ databases">
        <title>Sequencing the genomes of 1000 actinobacteria strains.</title>
        <authorList>
            <person name="Klenk H.-P."/>
        </authorList>
    </citation>
    <scope>NUCLEOTIDE SEQUENCE [LARGE SCALE GENOMIC DNA]</scope>
    <source>
        <strain evidence="4 5">DSM 4813</strain>
    </source>
</reference>
<dbReference type="OrthoDB" id="5149329at2"/>
<gene>
    <name evidence="4" type="ORF">FB461_0961</name>
</gene>
<feature type="coiled-coil region" evidence="1">
    <location>
        <begin position="39"/>
        <end position="73"/>
    </location>
</feature>
<feature type="transmembrane region" description="Helical" evidence="3">
    <location>
        <begin position="12"/>
        <end position="32"/>
    </location>
</feature>
<sequence length="279" mass="29224">MSPKAASKARLWTILAVFISVIIIVVGVLLAAKPLLDNAADSNSQAEDQESRNDQAQAEVNRLKAQFAQLDDYKGLLNELRVQVPTTLETQEFQRQFAAMADERNVEVTSVSFATATKVTVTNAEVESAAVAKGAEAVSKPQADPPADTTADTATAGEETTPTATSQEETNASKPAFSDFYVVPVSIDVQGSYSDVLALVRTLQMSEQRILLISGLSGSGGSGAGTGDSEAGQLALTIEGQLSVLVDPEAATTATDDENIEKEELPTTKGEGSPMTGTN</sequence>
<keyword evidence="5" id="KW-1185">Reference proteome</keyword>
<evidence type="ECO:0000313" key="5">
    <source>
        <dbReference type="Proteomes" id="UP000315389"/>
    </source>
</evidence>
<protein>
    <recommendedName>
        <fullName evidence="6">Tfp pilus assembly protein PilO</fullName>
    </recommendedName>
</protein>
<keyword evidence="3" id="KW-0472">Membrane</keyword>
<accession>A0A542ZVR1</accession>
<feature type="region of interest" description="Disordered" evidence="2">
    <location>
        <begin position="134"/>
        <end position="172"/>
    </location>
</feature>
<name>A0A542ZVR1_RARFA</name>
<keyword evidence="3" id="KW-1133">Transmembrane helix</keyword>
<organism evidence="4 5">
    <name type="scientific">Rarobacter faecitabidus</name>
    <dbReference type="NCBI Taxonomy" id="13243"/>
    <lineage>
        <taxon>Bacteria</taxon>
        <taxon>Bacillati</taxon>
        <taxon>Actinomycetota</taxon>
        <taxon>Actinomycetes</taxon>
        <taxon>Micrococcales</taxon>
        <taxon>Rarobacteraceae</taxon>
        <taxon>Rarobacter</taxon>
    </lineage>
</organism>
<evidence type="ECO:0000256" key="1">
    <source>
        <dbReference type="SAM" id="Coils"/>
    </source>
</evidence>
<dbReference type="RefSeq" id="WP_142119427.1">
    <property type="nucleotide sequence ID" value="NZ_BAAASV010000003.1"/>
</dbReference>
<evidence type="ECO:0000256" key="3">
    <source>
        <dbReference type="SAM" id="Phobius"/>
    </source>
</evidence>
<evidence type="ECO:0000313" key="4">
    <source>
        <dbReference type="EMBL" id="TQL64457.1"/>
    </source>
</evidence>
<feature type="compositionally biased region" description="Low complexity" evidence="2">
    <location>
        <begin position="145"/>
        <end position="165"/>
    </location>
</feature>